<gene>
    <name evidence="1" type="ORF">UFOVP331_135</name>
</gene>
<sequence length="76" mass="8709">MKNNYITFDVKIGDKVKFYVMVPEQNIGTTGEERIGTVIKINPKTFVVKDESGNEYKIDRTWYKGASYLPSIITSK</sequence>
<protein>
    <submittedName>
        <fullName evidence="1">Uncharacterized protein</fullName>
    </submittedName>
</protein>
<name>A0A6J5LVU5_9CAUD</name>
<accession>A0A6J5LVU5</accession>
<proteinExistence type="predicted"/>
<dbReference type="EMBL" id="LR796345">
    <property type="protein sequence ID" value="CAB4138575.1"/>
    <property type="molecule type" value="Genomic_DNA"/>
</dbReference>
<evidence type="ECO:0000313" key="1">
    <source>
        <dbReference type="EMBL" id="CAB4138575.1"/>
    </source>
</evidence>
<reference evidence="1" key="1">
    <citation type="submission" date="2020-04" db="EMBL/GenBank/DDBJ databases">
        <authorList>
            <person name="Chiriac C."/>
            <person name="Salcher M."/>
            <person name="Ghai R."/>
            <person name="Kavagutti S V."/>
        </authorList>
    </citation>
    <scope>NUCLEOTIDE SEQUENCE</scope>
</reference>
<organism evidence="1">
    <name type="scientific">uncultured Caudovirales phage</name>
    <dbReference type="NCBI Taxonomy" id="2100421"/>
    <lineage>
        <taxon>Viruses</taxon>
        <taxon>Duplodnaviria</taxon>
        <taxon>Heunggongvirae</taxon>
        <taxon>Uroviricota</taxon>
        <taxon>Caudoviricetes</taxon>
        <taxon>Peduoviridae</taxon>
        <taxon>Maltschvirus</taxon>
        <taxon>Maltschvirus maltsch</taxon>
    </lineage>
</organism>